<feature type="region of interest" description="Disordered" evidence="2">
    <location>
        <begin position="1"/>
        <end position="230"/>
    </location>
</feature>
<feature type="compositionally biased region" description="Polar residues" evidence="2">
    <location>
        <begin position="36"/>
        <end position="48"/>
    </location>
</feature>
<dbReference type="EMBL" id="KZ819292">
    <property type="protein sequence ID" value="PWN98158.1"/>
    <property type="molecule type" value="Genomic_DNA"/>
</dbReference>
<feature type="compositionally biased region" description="Polar residues" evidence="2">
    <location>
        <begin position="1"/>
        <end position="10"/>
    </location>
</feature>
<dbReference type="CDD" id="cd16448">
    <property type="entry name" value="RING-H2"/>
    <property type="match status" value="1"/>
</dbReference>
<dbReference type="SMART" id="SM00184">
    <property type="entry name" value="RING"/>
    <property type="match status" value="2"/>
</dbReference>
<dbReference type="InterPro" id="IPR013083">
    <property type="entry name" value="Znf_RING/FYVE/PHD"/>
</dbReference>
<name>A0A316ZAV9_9BASI</name>
<accession>A0A316ZAV9</accession>
<proteinExistence type="predicted"/>
<dbReference type="PANTHER" id="PTHR23216:SF1">
    <property type="entry name" value="NUCLEOLAR AND COILED-BODY PHOSPHOPROTEIN 1"/>
    <property type="match status" value="1"/>
</dbReference>
<feature type="compositionally biased region" description="Polar residues" evidence="2">
    <location>
        <begin position="681"/>
        <end position="691"/>
    </location>
</feature>
<feature type="compositionally biased region" description="Low complexity" evidence="2">
    <location>
        <begin position="209"/>
        <end position="219"/>
    </location>
</feature>
<evidence type="ECO:0000313" key="5">
    <source>
        <dbReference type="Proteomes" id="UP000245946"/>
    </source>
</evidence>
<dbReference type="PANTHER" id="PTHR23216">
    <property type="entry name" value="NUCLEOLAR AND COILED-BODY PHOSPHOPROTEIN 1"/>
    <property type="match status" value="1"/>
</dbReference>
<feature type="compositionally biased region" description="Basic and acidic residues" evidence="2">
    <location>
        <begin position="667"/>
        <end position="676"/>
    </location>
</feature>
<organism evidence="4 5">
    <name type="scientific">Tilletiopsis washingtonensis</name>
    <dbReference type="NCBI Taxonomy" id="58919"/>
    <lineage>
        <taxon>Eukaryota</taxon>
        <taxon>Fungi</taxon>
        <taxon>Dikarya</taxon>
        <taxon>Basidiomycota</taxon>
        <taxon>Ustilaginomycotina</taxon>
        <taxon>Exobasidiomycetes</taxon>
        <taxon>Entylomatales</taxon>
        <taxon>Entylomatales incertae sedis</taxon>
        <taxon>Tilletiopsis</taxon>
    </lineage>
</organism>
<feature type="compositionally biased region" description="Low complexity" evidence="2">
    <location>
        <begin position="87"/>
        <end position="122"/>
    </location>
</feature>
<feature type="domain" description="RING-type" evidence="3">
    <location>
        <begin position="490"/>
        <end position="551"/>
    </location>
</feature>
<dbReference type="RefSeq" id="XP_025598437.1">
    <property type="nucleotide sequence ID" value="XM_025742323.1"/>
</dbReference>
<dbReference type="GeneID" id="37269867"/>
<keyword evidence="1" id="KW-0862">Zinc</keyword>
<feature type="region of interest" description="Disordered" evidence="2">
    <location>
        <begin position="720"/>
        <end position="743"/>
    </location>
</feature>
<feature type="compositionally biased region" description="Low complexity" evidence="2">
    <location>
        <begin position="147"/>
        <end position="200"/>
    </location>
</feature>
<feature type="region of interest" description="Disordered" evidence="2">
    <location>
        <begin position="345"/>
        <end position="379"/>
    </location>
</feature>
<keyword evidence="1" id="KW-0863">Zinc-finger</keyword>
<feature type="compositionally biased region" description="Low complexity" evidence="2">
    <location>
        <begin position="63"/>
        <end position="76"/>
    </location>
</feature>
<reference evidence="4 5" key="1">
    <citation type="journal article" date="2018" name="Mol. Biol. Evol.">
        <title>Broad Genomic Sampling Reveals a Smut Pathogenic Ancestry of the Fungal Clade Ustilaginomycotina.</title>
        <authorList>
            <person name="Kijpornyongpan T."/>
            <person name="Mondo S.J."/>
            <person name="Barry K."/>
            <person name="Sandor L."/>
            <person name="Lee J."/>
            <person name="Lipzen A."/>
            <person name="Pangilinan J."/>
            <person name="LaButti K."/>
            <person name="Hainaut M."/>
            <person name="Henrissat B."/>
            <person name="Grigoriev I.V."/>
            <person name="Spatafora J.W."/>
            <person name="Aime M.C."/>
        </authorList>
    </citation>
    <scope>NUCLEOTIDE SEQUENCE [LARGE SCALE GENOMIC DNA]</scope>
    <source>
        <strain evidence="4 5">MCA 4186</strain>
    </source>
</reference>
<feature type="compositionally biased region" description="Basic and acidic residues" evidence="2">
    <location>
        <begin position="15"/>
        <end position="31"/>
    </location>
</feature>
<feature type="compositionally biased region" description="Low complexity" evidence="2">
    <location>
        <begin position="733"/>
        <end position="743"/>
    </location>
</feature>
<sequence length="743" mass="76442">MPAGRTSSLAQRLGAVEERVRPREAADEHAAADVSGSASTSRQPQDSASPARASGLAGEDRATSASAPASPAAATEPSREHATEVDATPSQGSSSAAGQSTAGASSSEQPSASSSSFVLPRPARGPRAEAAQQDADTSEAANERQAEGGAEASGSAAQVSPAPMPADGAAAPPGAPDAASSSSSAAGAAPQPVQPAAPASPVAPPQPASAPAAPAAAANPPRPAPRNPLAAMIDAFLQGFRAAAAGPNAQQGPPAPAANEAAAAPPAAQAEAPAEAQADAPAAAPREASQSGAAAAPGDGPDAQAGAATGDAAPANEAGANAQAWDESALVFRLPMVDQQGRPAFLAFMPGPLPTNPPMTAQQQQQQRDEQPPNDPQRYVPRMPIFVPFGSSPLPFAFIFDAPTNTAWPILPLAGPPALDPEGNEAGRFISGPPFRIQLDLHFSGPAAPPAPDPELATKFVASLERADAELRRRMARLEIGDIGTGGVGCAICLEEYELDDRPAWFAGDEETRNLECVVVPCKGHHTLHAACLHDWLAPRPPEQWACPFCRSALAPKKSADGAADQLPSPAAPGLELLRDEIRKRERAQGWRCDTPACLPRYPDERDANEAREDDDRLLKLKPCAHEHHLECLCTSMKLEQAISSDDEEDDAEDDTDDATADDHMADAADSEHAAEEAAVGSSSHTRTLSLDPSAGRDVVGKWVVCPACRIEAWATLPARSAKSSGRVRRAVLRQQAADQTQA</sequence>
<feature type="region of interest" description="Disordered" evidence="2">
    <location>
        <begin position="667"/>
        <end position="693"/>
    </location>
</feature>
<protein>
    <recommendedName>
        <fullName evidence="3">RING-type domain-containing protein</fullName>
    </recommendedName>
</protein>
<dbReference type="GO" id="GO:0005730">
    <property type="term" value="C:nucleolus"/>
    <property type="evidence" value="ECO:0007669"/>
    <property type="project" value="InterPro"/>
</dbReference>
<keyword evidence="5" id="KW-1185">Reference proteome</keyword>
<evidence type="ECO:0000313" key="4">
    <source>
        <dbReference type="EMBL" id="PWN98158.1"/>
    </source>
</evidence>
<keyword evidence="1" id="KW-0479">Metal-binding</keyword>
<dbReference type="PROSITE" id="PS50089">
    <property type="entry name" value="ZF_RING_2"/>
    <property type="match status" value="1"/>
</dbReference>
<feature type="region of interest" description="Disordered" evidence="2">
    <location>
        <begin position="244"/>
        <end position="321"/>
    </location>
</feature>
<dbReference type="AlphaFoldDB" id="A0A316ZAV9"/>
<evidence type="ECO:0000259" key="3">
    <source>
        <dbReference type="PROSITE" id="PS50089"/>
    </source>
</evidence>
<dbReference type="Proteomes" id="UP000245946">
    <property type="component" value="Unassembled WGS sequence"/>
</dbReference>
<dbReference type="STRING" id="58919.A0A316ZAV9"/>
<gene>
    <name evidence="4" type="ORF">FA09DRAFT_329787</name>
</gene>
<dbReference type="InterPro" id="IPR039191">
    <property type="entry name" value="Nopp140-like"/>
</dbReference>
<dbReference type="SUPFAM" id="SSF57850">
    <property type="entry name" value="RING/U-box"/>
    <property type="match status" value="1"/>
</dbReference>
<dbReference type="Gene3D" id="3.30.40.10">
    <property type="entry name" value="Zinc/RING finger domain, C3HC4 (zinc finger)"/>
    <property type="match status" value="1"/>
</dbReference>
<dbReference type="OrthoDB" id="2551464at2759"/>
<evidence type="ECO:0000256" key="1">
    <source>
        <dbReference type="PROSITE-ProRule" id="PRU00175"/>
    </source>
</evidence>
<dbReference type="GO" id="GO:0008270">
    <property type="term" value="F:zinc ion binding"/>
    <property type="evidence" value="ECO:0007669"/>
    <property type="project" value="UniProtKB-KW"/>
</dbReference>
<dbReference type="InterPro" id="IPR001841">
    <property type="entry name" value="Znf_RING"/>
</dbReference>
<evidence type="ECO:0000256" key="2">
    <source>
        <dbReference type="SAM" id="MobiDB-lite"/>
    </source>
</evidence>